<name>A0A3M7M1U3_9PLEO</name>
<feature type="region of interest" description="Disordered" evidence="2">
    <location>
        <begin position="371"/>
        <end position="398"/>
    </location>
</feature>
<organism evidence="3 4">
    <name type="scientific">Pyrenophora seminiperda CCB06</name>
    <dbReference type="NCBI Taxonomy" id="1302712"/>
    <lineage>
        <taxon>Eukaryota</taxon>
        <taxon>Fungi</taxon>
        <taxon>Dikarya</taxon>
        <taxon>Ascomycota</taxon>
        <taxon>Pezizomycotina</taxon>
        <taxon>Dothideomycetes</taxon>
        <taxon>Pleosporomycetidae</taxon>
        <taxon>Pleosporales</taxon>
        <taxon>Pleosporineae</taxon>
        <taxon>Pleosporaceae</taxon>
        <taxon>Pyrenophora</taxon>
    </lineage>
</organism>
<dbReference type="PANTHER" id="PTHR28265:SF1">
    <property type="entry name" value="MAINTENANCE OF TELOMERE CAPPING PROTEIN 1"/>
    <property type="match status" value="1"/>
</dbReference>
<feature type="compositionally biased region" description="Acidic residues" evidence="2">
    <location>
        <begin position="381"/>
        <end position="398"/>
    </location>
</feature>
<dbReference type="PANTHER" id="PTHR28265">
    <property type="entry name" value="MAINTENANCE OF TELOMERE CAPPING PROTEIN 1"/>
    <property type="match status" value="1"/>
</dbReference>
<protein>
    <submittedName>
        <fullName evidence="3">Maintenance of telomere capping 1</fullName>
    </submittedName>
</protein>
<sequence>MPPKTVEEQLAELEMEAEAPAPPPKHAKASRAPRQKVNKEDAAALKELEELEALEKFQQPAAPRQVSRPNTPKVSSSSTGSSNRRAAGVATPSSTASARTSEDNRPAPPRKSGESTRSFHQGVVPPQEDTTRQHAAEPREEKPSGGSWWGGGWGGLVSTATAAAETARKQAEAAYQELQKNQEAQRWAEQMRGNVGALRGLGDELGKRAVPTFTNILNTLAPPISQHERLQIHITHDFIGYPSLDPLIYQTFSSVMAQVEGGDLMVIQRGSESTQRGSLEGYRGGGGGWNDGPWWRHNDKRDLSVVKGLVEGTKLARVSAESYANEFFNARGGVEEAAKQATQAVSETNPVRSSDIFIAIQAIGYPVPPALFAKPSSGEKSDDDDDDEDDDDDDDDDDDQVAFAIYLHDPIHGISFKALSQCFPSKWVDWLDAPANTELEGEEAQLPQEIKEIIESGGVDPREWVSEWMEETINLSVGIVAQRYVARRMGVGEGGLGRGKTREMIVDAGGGEAARAGII</sequence>
<gene>
    <name evidence="3" type="ORF">GMOD_00008183</name>
</gene>
<keyword evidence="1" id="KW-0175">Coiled coil</keyword>
<feature type="compositionally biased region" description="Basic and acidic residues" evidence="2">
    <location>
        <begin position="37"/>
        <end position="48"/>
    </location>
</feature>
<dbReference type="Pfam" id="PF10310">
    <property type="entry name" value="DUF5427"/>
    <property type="match status" value="1"/>
</dbReference>
<evidence type="ECO:0000313" key="3">
    <source>
        <dbReference type="EMBL" id="RMZ68477.1"/>
    </source>
</evidence>
<evidence type="ECO:0000256" key="2">
    <source>
        <dbReference type="SAM" id="MobiDB-lite"/>
    </source>
</evidence>
<dbReference type="OrthoDB" id="5594977at2759"/>
<dbReference type="EMBL" id="KE747816">
    <property type="protein sequence ID" value="RMZ68477.1"/>
    <property type="molecule type" value="Genomic_DNA"/>
</dbReference>
<evidence type="ECO:0000256" key="1">
    <source>
        <dbReference type="SAM" id="Coils"/>
    </source>
</evidence>
<proteinExistence type="predicted"/>
<feature type="compositionally biased region" description="Basic residues" evidence="2">
    <location>
        <begin position="25"/>
        <end position="36"/>
    </location>
</feature>
<feature type="region of interest" description="Disordered" evidence="2">
    <location>
        <begin position="1"/>
        <end position="153"/>
    </location>
</feature>
<feature type="coiled-coil region" evidence="1">
    <location>
        <begin position="161"/>
        <end position="188"/>
    </location>
</feature>
<accession>A0A3M7M1U3</accession>
<dbReference type="AlphaFoldDB" id="A0A3M7M1U3"/>
<dbReference type="InterPro" id="IPR018814">
    <property type="entry name" value="DUF5427"/>
</dbReference>
<feature type="compositionally biased region" description="Low complexity" evidence="2">
    <location>
        <begin position="90"/>
        <end position="99"/>
    </location>
</feature>
<dbReference type="Proteomes" id="UP000265663">
    <property type="component" value="Unassembled WGS sequence"/>
</dbReference>
<keyword evidence="4" id="KW-1185">Reference proteome</keyword>
<feature type="compositionally biased region" description="Basic and acidic residues" evidence="2">
    <location>
        <begin position="129"/>
        <end position="143"/>
    </location>
</feature>
<evidence type="ECO:0000313" key="4">
    <source>
        <dbReference type="Proteomes" id="UP000265663"/>
    </source>
</evidence>
<reference evidence="3 4" key="1">
    <citation type="journal article" date="2014" name="PLoS ONE">
        <title>De novo Genome Assembly of the Fungal Plant Pathogen Pyrenophora semeniperda.</title>
        <authorList>
            <person name="Soliai M.M."/>
            <person name="Meyer S.E."/>
            <person name="Udall J.A."/>
            <person name="Elzinga D.E."/>
            <person name="Hermansen R.A."/>
            <person name="Bodily P.M."/>
            <person name="Hart A.A."/>
            <person name="Coleman C.E."/>
        </authorList>
    </citation>
    <scope>NUCLEOTIDE SEQUENCE [LARGE SCALE GENOMIC DNA]</scope>
    <source>
        <strain evidence="3 4">CCB06</strain>
        <tissue evidence="3">Mycelium</tissue>
    </source>
</reference>